<proteinExistence type="predicted"/>
<dbReference type="EMBL" id="AEYP01071046">
    <property type="status" value="NOT_ANNOTATED_CDS"/>
    <property type="molecule type" value="Genomic_DNA"/>
</dbReference>
<dbReference type="InParanoid" id="M3Y064"/>
<dbReference type="HOGENOM" id="CLU_2984130_0_0_1"/>
<accession>M3Y064</accession>
<dbReference type="EMBL" id="AEYP01071045">
    <property type="status" value="NOT_ANNOTATED_CDS"/>
    <property type="molecule type" value="Genomic_DNA"/>
</dbReference>
<evidence type="ECO:0000313" key="1">
    <source>
        <dbReference type="Ensembl" id="ENSMPUP00000004715.1"/>
    </source>
</evidence>
<dbReference type="OMA" id="FGNLFQC"/>
<dbReference type="eggNOG" id="ENOG502TDAH">
    <property type="taxonomic scope" value="Eukaryota"/>
</dbReference>
<dbReference type="Ensembl" id="ENSMPUT00000004797.1">
    <property type="protein sequence ID" value="ENSMPUP00000004715.1"/>
    <property type="gene ID" value="ENSMPUG00000004753.1"/>
</dbReference>
<dbReference type="STRING" id="9669.ENSMPUP00000004715"/>
<reference evidence="1" key="1">
    <citation type="submission" date="2024-06" db="UniProtKB">
        <authorList>
            <consortium name="Ensembl"/>
        </authorList>
    </citation>
    <scope>IDENTIFICATION</scope>
</reference>
<sequence>MWSSLSQLFGNLFQCNSHSKSDNIPVTPQKCPSSAGFHIQENEESHYEVLLSILELYS</sequence>
<organism evidence="1">
    <name type="scientific">Mustela putorius furo</name>
    <name type="common">European domestic ferret</name>
    <name type="synonym">Mustela furo</name>
    <dbReference type="NCBI Taxonomy" id="9669"/>
    <lineage>
        <taxon>Eukaryota</taxon>
        <taxon>Metazoa</taxon>
        <taxon>Chordata</taxon>
        <taxon>Craniata</taxon>
        <taxon>Vertebrata</taxon>
        <taxon>Euteleostomi</taxon>
        <taxon>Mammalia</taxon>
        <taxon>Eutheria</taxon>
        <taxon>Laurasiatheria</taxon>
        <taxon>Carnivora</taxon>
        <taxon>Caniformia</taxon>
        <taxon>Musteloidea</taxon>
        <taxon>Mustelidae</taxon>
        <taxon>Mustelinae</taxon>
        <taxon>Mustela</taxon>
    </lineage>
</organism>
<protein>
    <submittedName>
        <fullName evidence="1">Uncharacterized protein</fullName>
    </submittedName>
</protein>
<dbReference type="AlphaFoldDB" id="M3Y064"/>
<dbReference type="EMBL" id="AEYP01071047">
    <property type="status" value="NOT_ANNOTATED_CDS"/>
    <property type="molecule type" value="Genomic_DNA"/>
</dbReference>
<name>M3Y064_MUSPF</name>